<reference evidence="2" key="1">
    <citation type="submission" date="2024-05" db="EMBL/GenBank/DDBJ databases">
        <title>Draft genome assemblies of 36 bacteria isolated from hibernating arctic ground squirrels.</title>
        <authorList>
            <person name="McKee H."/>
            <person name="Mullen L."/>
            <person name="Drown D.M."/>
            <person name="Duddleston K.N."/>
        </authorList>
    </citation>
    <scope>NUCLEOTIDE SEQUENCE</scope>
    <source>
        <strain evidence="2">AN1007</strain>
    </source>
</reference>
<evidence type="ECO:0000313" key="2">
    <source>
        <dbReference type="EMBL" id="XCP96026.1"/>
    </source>
</evidence>
<dbReference type="InterPro" id="IPR051678">
    <property type="entry name" value="AGP_Transferase"/>
</dbReference>
<feature type="domain" description="Aminoglycoside phosphotransferase" evidence="1">
    <location>
        <begin position="87"/>
        <end position="258"/>
    </location>
</feature>
<dbReference type="RefSeq" id="WP_366294225.1">
    <property type="nucleotide sequence ID" value="NZ_CP159992.1"/>
</dbReference>
<dbReference type="InterPro" id="IPR011009">
    <property type="entry name" value="Kinase-like_dom_sf"/>
</dbReference>
<name>A0AAU8NHP2_9BACL</name>
<dbReference type="PANTHER" id="PTHR21310:SF15">
    <property type="entry name" value="AMINOGLYCOSIDE PHOSPHOTRANSFERASE DOMAIN-CONTAINING PROTEIN"/>
    <property type="match status" value="1"/>
</dbReference>
<dbReference type="Gene3D" id="3.90.1200.10">
    <property type="match status" value="1"/>
</dbReference>
<organism evidence="2">
    <name type="scientific">Paenibacillus sp. AN1007</name>
    <dbReference type="NCBI Taxonomy" id="3151385"/>
    <lineage>
        <taxon>Bacteria</taxon>
        <taxon>Bacillati</taxon>
        <taxon>Bacillota</taxon>
        <taxon>Bacilli</taxon>
        <taxon>Bacillales</taxon>
        <taxon>Paenibacillaceae</taxon>
        <taxon>Paenibacillus</taxon>
    </lineage>
</organism>
<proteinExistence type="predicted"/>
<dbReference type="PANTHER" id="PTHR21310">
    <property type="entry name" value="AMINOGLYCOSIDE PHOSPHOTRANSFERASE-RELATED-RELATED"/>
    <property type="match status" value="1"/>
</dbReference>
<dbReference type="SUPFAM" id="SSF56112">
    <property type="entry name" value="Protein kinase-like (PK-like)"/>
    <property type="match status" value="1"/>
</dbReference>
<dbReference type="AlphaFoldDB" id="A0AAU8NHP2"/>
<protein>
    <submittedName>
        <fullName evidence="2">Phosphotransferase</fullName>
    </submittedName>
</protein>
<accession>A0AAU8NHP2</accession>
<gene>
    <name evidence="2" type="ORF">ABXS70_04740</name>
</gene>
<sequence>MKVNRHLTNIELQEYVQHVFGSSYHLTEQTKSQGGAQKAIYKVRCTNGFACMLYVWDISSNYFQEELLHGPTFRSSYGSSLFSMNTNYLQAHGIRTPALYDLNNEGKQHHFDFALVEYIDGQTAEDYFQHTDSISKDRLFQRIGEMISVMHSMERNVYGKVDNIDVKETACSRLKQNDAVKSLLYASRHLQHVKENYNQLLEKLYELEAQIQPRSRYHFIHDELGPNHILVDHQLQPCLIDIEGAGFFDLEHEHSFLALRFGEYYRYFEQKELDPARLSFYRFCHHLSLMAGGLKLLHRQFPDQQFARNLAAYHAKHAVEML</sequence>
<dbReference type="Pfam" id="PF01636">
    <property type="entry name" value="APH"/>
    <property type="match status" value="1"/>
</dbReference>
<dbReference type="EMBL" id="CP159992">
    <property type="protein sequence ID" value="XCP96026.1"/>
    <property type="molecule type" value="Genomic_DNA"/>
</dbReference>
<dbReference type="InterPro" id="IPR002575">
    <property type="entry name" value="Aminoglycoside_PTrfase"/>
</dbReference>
<evidence type="ECO:0000259" key="1">
    <source>
        <dbReference type="Pfam" id="PF01636"/>
    </source>
</evidence>